<comment type="subcellular location">
    <subcellularLocation>
        <location evidence="1 9">Cell membrane</location>
        <topology evidence="1 9">Multi-pass membrane protein</topology>
    </subcellularLocation>
</comment>
<evidence type="ECO:0000256" key="3">
    <source>
        <dbReference type="ARBA" id="ARBA00022475"/>
    </source>
</evidence>
<evidence type="ECO:0000256" key="7">
    <source>
        <dbReference type="ARBA" id="ARBA00023136"/>
    </source>
</evidence>
<organism evidence="11 12">
    <name type="scientific">Polaromonas eurypsychrophila</name>
    <dbReference type="NCBI Taxonomy" id="1614635"/>
    <lineage>
        <taxon>Bacteria</taxon>
        <taxon>Pseudomonadati</taxon>
        <taxon>Pseudomonadota</taxon>
        <taxon>Betaproteobacteria</taxon>
        <taxon>Burkholderiales</taxon>
        <taxon>Comamonadaceae</taxon>
        <taxon>Polaromonas</taxon>
    </lineage>
</organism>
<dbReference type="HAMAP" id="MF_01148">
    <property type="entry name" value="Lnt"/>
    <property type="match status" value="1"/>
</dbReference>
<dbReference type="CDD" id="cd07571">
    <property type="entry name" value="ALP_N-acyl_transferase"/>
    <property type="match status" value="1"/>
</dbReference>
<sequence>MPTLPALLEHIGYPRQKNKGLSVLQLTLVLLAGGAHAASIAWPFAFGLLQGQPVWWLQLLALGGLAWQLDRCRSLFQGLTLGWLFATAWLCGTFWWLFISLHTYGGLAAPLALLAVVGLAVFLATYYALACAVFVVLAPASRTRRALVFAALWLLAELARVEFFTGFPWGEAGYAHLSGWLDDYARWIGVHGITFLAAFLAAGLAGWGQSRRQVLLFPLMALAISGVSLLAGRPTSTSAGSLPVTLLQGNIPQNEKFQPGSGMATALRWYGEQLQGAKTALVVAPETALPLLPQQLPEGYWGALQSRFASGGQAALIGVPLGSTSAGYANSVVGLKPASTSGAAQSYHFDKHHLVPFGEFVPTGFRWFINLMDIPLGDFSRGPLGQPSFEWQGQRLAPNICYEDLFGEELAAAFADPKTAPTILVNVSNIGWFGNTVAIDQHLNISRMRALEFERPMIRATNTGATVIIDHTGKVTHELPRHTRGALVGEVEGRNGMTPYAQWVSRFGLWPFWGGAGVLVLLAWLVRRRR</sequence>
<reference evidence="11" key="1">
    <citation type="journal article" date="2014" name="Int. J. Syst. Evol. Microbiol.">
        <title>Complete genome sequence of Corynebacterium casei LMG S-19264T (=DSM 44701T), isolated from a smear-ripened cheese.</title>
        <authorList>
            <consortium name="US DOE Joint Genome Institute (JGI-PGF)"/>
            <person name="Walter F."/>
            <person name="Albersmeier A."/>
            <person name="Kalinowski J."/>
            <person name="Ruckert C."/>
        </authorList>
    </citation>
    <scope>NUCLEOTIDE SEQUENCE</scope>
    <source>
        <strain evidence="11">CGMCC 1.15322</strain>
    </source>
</reference>
<dbReference type="GO" id="GO:0042158">
    <property type="term" value="P:lipoprotein biosynthetic process"/>
    <property type="evidence" value="ECO:0007669"/>
    <property type="project" value="UniProtKB-UniRule"/>
</dbReference>
<evidence type="ECO:0000313" key="11">
    <source>
        <dbReference type="EMBL" id="GGB02375.1"/>
    </source>
</evidence>
<proteinExistence type="inferred from homology"/>
<dbReference type="Pfam" id="PF00795">
    <property type="entry name" value="CN_hydrolase"/>
    <property type="match status" value="1"/>
</dbReference>
<dbReference type="SUPFAM" id="SSF56317">
    <property type="entry name" value="Carbon-nitrogen hydrolase"/>
    <property type="match status" value="1"/>
</dbReference>
<dbReference type="PROSITE" id="PS50263">
    <property type="entry name" value="CN_HYDROLASE"/>
    <property type="match status" value="1"/>
</dbReference>
<keyword evidence="8 9" id="KW-0012">Acyltransferase</keyword>
<evidence type="ECO:0000259" key="10">
    <source>
        <dbReference type="PROSITE" id="PS50263"/>
    </source>
</evidence>
<evidence type="ECO:0000313" key="12">
    <source>
        <dbReference type="Proteomes" id="UP000620596"/>
    </source>
</evidence>
<evidence type="ECO:0000256" key="6">
    <source>
        <dbReference type="ARBA" id="ARBA00022989"/>
    </source>
</evidence>
<reference evidence="11" key="2">
    <citation type="submission" date="2020-09" db="EMBL/GenBank/DDBJ databases">
        <authorList>
            <person name="Sun Q."/>
            <person name="Zhou Y."/>
        </authorList>
    </citation>
    <scope>NUCLEOTIDE SEQUENCE</scope>
    <source>
        <strain evidence="11">CGMCC 1.15322</strain>
    </source>
</reference>
<dbReference type="Pfam" id="PF20154">
    <property type="entry name" value="LNT_N"/>
    <property type="match status" value="1"/>
</dbReference>
<evidence type="ECO:0000256" key="5">
    <source>
        <dbReference type="ARBA" id="ARBA00022692"/>
    </source>
</evidence>
<feature type="transmembrane region" description="Helical" evidence="9">
    <location>
        <begin position="53"/>
        <end position="69"/>
    </location>
</feature>
<keyword evidence="12" id="KW-1185">Reference proteome</keyword>
<dbReference type="InterPro" id="IPR036526">
    <property type="entry name" value="C-N_Hydrolase_sf"/>
</dbReference>
<dbReference type="InterPro" id="IPR004563">
    <property type="entry name" value="Apolipo_AcylTrfase"/>
</dbReference>
<dbReference type="InterPro" id="IPR045378">
    <property type="entry name" value="LNT_N"/>
</dbReference>
<accession>A0A916SJK2</accession>
<dbReference type="PANTHER" id="PTHR38686:SF1">
    <property type="entry name" value="APOLIPOPROTEIN N-ACYLTRANSFERASE"/>
    <property type="match status" value="1"/>
</dbReference>
<gene>
    <name evidence="9 11" type="primary">lnt</name>
    <name evidence="11" type="ORF">GCM10011496_24180</name>
</gene>
<dbReference type="EMBL" id="BMIG01000008">
    <property type="protein sequence ID" value="GGB02375.1"/>
    <property type="molecule type" value="Genomic_DNA"/>
</dbReference>
<dbReference type="InterPro" id="IPR003010">
    <property type="entry name" value="C-N_Hydrolase"/>
</dbReference>
<dbReference type="AlphaFoldDB" id="A0A916SJK2"/>
<dbReference type="Gene3D" id="3.60.110.10">
    <property type="entry name" value="Carbon-nitrogen hydrolase"/>
    <property type="match status" value="1"/>
</dbReference>
<comment type="function">
    <text evidence="9">Catalyzes the phospholipid dependent N-acylation of the N-terminal cysteine of apolipoprotein, the last step in lipoprotein maturation.</text>
</comment>
<evidence type="ECO:0000256" key="9">
    <source>
        <dbReference type="HAMAP-Rule" id="MF_01148"/>
    </source>
</evidence>
<evidence type="ECO:0000256" key="8">
    <source>
        <dbReference type="ARBA" id="ARBA00023315"/>
    </source>
</evidence>
<feature type="transmembrane region" description="Helical" evidence="9">
    <location>
        <begin position="146"/>
        <end position="167"/>
    </location>
</feature>
<comment type="similarity">
    <text evidence="2 9">Belongs to the CN hydrolase family. Apolipoprotein N-acyltransferase subfamily.</text>
</comment>
<keyword evidence="6 9" id="KW-1133">Transmembrane helix</keyword>
<dbReference type="PANTHER" id="PTHR38686">
    <property type="entry name" value="APOLIPOPROTEIN N-ACYLTRANSFERASE"/>
    <property type="match status" value="1"/>
</dbReference>
<dbReference type="GO" id="GO:0005886">
    <property type="term" value="C:plasma membrane"/>
    <property type="evidence" value="ECO:0007669"/>
    <property type="project" value="UniProtKB-SubCell"/>
</dbReference>
<feature type="transmembrane region" description="Helical" evidence="9">
    <location>
        <begin position="187"/>
        <end position="207"/>
    </location>
</feature>
<name>A0A916SJK2_9BURK</name>
<keyword evidence="3 9" id="KW-1003">Cell membrane</keyword>
<evidence type="ECO:0000256" key="1">
    <source>
        <dbReference type="ARBA" id="ARBA00004651"/>
    </source>
</evidence>
<keyword evidence="4 9" id="KW-0808">Transferase</keyword>
<comment type="caution">
    <text evidence="11">The sequence shown here is derived from an EMBL/GenBank/DDBJ whole genome shotgun (WGS) entry which is preliminary data.</text>
</comment>
<protein>
    <recommendedName>
        <fullName evidence="9">Apolipoprotein N-acyltransferase</fullName>
        <shortName evidence="9">ALP N-acyltransferase</shortName>
        <ecNumber evidence="9">2.3.1.269</ecNumber>
    </recommendedName>
</protein>
<comment type="catalytic activity">
    <reaction evidence="9">
        <text>N-terminal S-1,2-diacyl-sn-glyceryl-L-cysteinyl-[lipoprotein] + a glycerophospholipid = N-acyl-S-1,2-diacyl-sn-glyceryl-L-cysteinyl-[lipoprotein] + a 2-acyl-sn-glycero-3-phospholipid + H(+)</text>
        <dbReference type="Rhea" id="RHEA:48228"/>
        <dbReference type="Rhea" id="RHEA-COMP:14681"/>
        <dbReference type="Rhea" id="RHEA-COMP:14684"/>
        <dbReference type="ChEBI" id="CHEBI:15378"/>
        <dbReference type="ChEBI" id="CHEBI:136912"/>
        <dbReference type="ChEBI" id="CHEBI:140656"/>
        <dbReference type="ChEBI" id="CHEBI:140657"/>
        <dbReference type="ChEBI" id="CHEBI:140660"/>
        <dbReference type="EC" id="2.3.1.269"/>
    </reaction>
</comment>
<feature type="transmembrane region" description="Helical" evidence="9">
    <location>
        <begin position="507"/>
        <end position="526"/>
    </location>
</feature>
<feature type="transmembrane region" description="Helical" evidence="9">
    <location>
        <begin position="81"/>
        <end position="99"/>
    </location>
</feature>
<dbReference type="EC" id="2.3.1.269" evidence="9"/>
<feature type="transmembrane region" description="Helical" evidence="9">
    <location>
        <begin position="111"/>
        <end position="137"/>
    </location>
</feature>
<dbReference type="NCBIfam" id="TIGR00546">
    <property type="entry name" value="lnt"/>
    <property type="match status" value="1"/>
</dbReference>
<dbReference type="GO" id="GO:0016410">
    <property type="term" value="F:N-acyltransferase activity"/>
    <property type="evidence" value="ECO:0007669"/>
    <property type="project" value="UniProtKB-UniRule"/>
</dbReference>
<evidence type="ECO:0000256" key="4">
    <source>
        <dbReference type="ARBA" id="ARBA00022679"/>
    </source>
</evidence>
<feature type="domain" description="CN hydrolase" evidence="10">
    <location>
        <begin position="247"/>
        <end position="493"/>
    </location>
</feature>
<keyword evidence="7 9" id="KW-0472">Membrane</keyword>
<feature type="transmembrane region" description="Helical" evidence="9">
    <location>
        <begin position="214"/>
        <end position="232"/>
    </location>
</feature>
<dbReference type="Proteomes" id="UP000620596">
    <property type="component" value="Unassembled WGS sequence"/>
</dbReference>
<keyword evidence="5 9" id="KW-0812">Transmembrane</keyword>
<comment type="pathway">
    <text evidence="9">Protein modification; lipoprotein biosynthesis (N-acyl transfer).</text>
</comment>
<evidence type="ECO:0000256" key="2">
    <source>
        <dbReference type="ARBA" id="ARBA00010065"/>
    </source>
</evidence>